<protein>
    <submittedName>
        <fullName evidence="2">Glycosyltransferase family A protein</fullName>
        <ecNumber evidence="2">2.4.-.-</ecNumber>
    </submittedName>
</protein>
<dbReference type="InterPro" id="IPR050834">
    <property type="entry name" value="Glycosyltransf_2"/>
</dbReference>
<dbReference type="InterPro" id="IPR029044">
    <property type="entry name" value="Nucleotide-diphossugar_trans"/>
</dbReference>
<dbReference type="RefSeq" id="WP_321560805.1">
    <property type="nucleotide sequence ID" value="NZ_CP139558.1"/>
</dbReference>
<dbReference type="CDD" id="cd00761">
    <property type="entry name" value="Glyco_tranf_GTA_type"/>
    <property type="match status" value="1"/>
</dbReference>
<dbReference type="SUPFAM" id="SSF53448">
    <property type="entry name" value="Nucleotide-diphospho-sugar transferases"/>
    <property type="match status" value="1"/>
</dbReference>
<evidence type="ECO:0000313" key="3">
    <source>
        <dbReference type="Proteomes" id="UP001324380"/>
    </source>
</evidence>
<dbReference type="Gene3D" id="3.90.550.10">
    <property type="entry name" value="Spore Coat Polysaccharide Biosynthesis Protein SpsA, Chain A"/>
    <property type="match status" value="1"/>
</dbReference>
<evidence type="ECO:0000313" key="2">
    <source>
        <dbReference type="EMBL" id="WPU91639.1"/>
    </source>
</evidence>
<accession>A0ABZ0TIV0</accession>
<dbReference type="EC" id="2.4.-.-" evidence="2"/>
<dbReference type="PANTHER" id="PTHR43685:SF2">
    <property type="entry name" value="GLYCOSYLTRANSFERASE 2-LIKE DOMAIN-CONTAINING PROTEIN"/>
    <property type="match status" value="1"/>
</dbReference>
<feature type="domain" description="Glycosyltransferase 2-like" evidence="1">
    <location>
        <begin position="13"/>
        <end position="130"/>
    </location>
</feature>
<gene>
    <name evidence="2" type="ORF">SNE25_20180</name>
</gene>
<dbReference type="Proteomes" id="UP001324380">
    <property type="component" value="Chromosome"/>
</dbReference>
<dbReference type="EMBL" id="CP139558">
    <property type="protein sequence ID" value="WPU91639.1"/>
    <property type="molecule type" value="Genomic_DNA"/>
</dbReference>
<dbReference type="GO" id="GO:0016757">
    <property type="term" value="F:glycosyltransferase activity"/>
    <property type="evidence" value="ECO:0007669"/>
    <property type="project" value="UniProtKB-KW"/>
</dbReference>
<dbReference type="Pfam" id="PF00535">
    <property type="entry name" value="Glycos_transf_2"/>
    <property type="match status" value="1"/>
</dbReference>
<dbReference type="InterPro" id="IPR001173">
    <property type="entry name" value="Glyco_trans_2-like"/>
</dbReference>
<keyword evidence="2" id="KW-0328">Glycosyltransferase</keyword>
<evidence type="ECO:0000259" key="1">
    <source>
        <dbReference type="Pfam" id="PF00535"/>
    </source>
</evidence>
<organism evidence="2 3">
    <name type="scientific">Mucilaginibacter sabulilitoris</name>
    <dbReference type="NCBI Taxonomy" id="1173583"/>
    <lineage>
        <taxon>Bacteria</taxon>
        <taxon>Pseudomonadati</taxon>
        <taxon>Bacteroidota</taxon>
        <taxon>Sphingobacteriia</taxon>
        <taxon>Sphingobacteriales</taxon>
        <taxon>Sphingobacteriaceae</taxon>
        <taxon>Mucilaginibacter</taxon>
    </lineage>
</organism>
<keyword evidence="2" id="KW-0808">Transferase</keyword>
<dbReference type="PANTHER" id="PTHR43685">
    <property type="entry name" value="GLYCOSYLTRANSFERASE"/>
    <property type="match status" value="1"/>
</dbReference>
<reference evidence="2 3" key="1">
    <citation type="submission" date="2023-11" db="EMBL/GenBank/DDBJ databases">
        <title>Analysis of the Genomes of Mucilaginibacter gossypii cycad 4 and M. sabulilitoris SNA2: microbes with the potential for plant growth promotion.</title>
        <authorList>
            <person name="Hirsch A.M."/>
            <person name="Humm E."/>
            <person name="Rubbi M."/>
            <person name="Del Vecchio G."/>
            <person name="Ha S.M."/>
            <person name="Pellegrini M."/>
            <person name="Gunsalus R.P."/>
        </authorList>
    </citation>
    <scope>NUCLEOTIDE SEQUENCE [LARGE SCALE GENOMIC DNA]</scope>
    <source>
        <strain evidence="2 3">SNA2</strain>
    </source>
</reference>
<keyword evidence="3" id="KW-1185">Reference proteome</keyword>
<sequence>MGIKSMKVAYKVSVVICVFNEGRKLLDALRSLCANKIIEQTEVIIVDDCSTDPETRRLLTLLTKHTRYHIVCSPVNLGLSHSRNLGFENASTPYVLPLDADDTFPPEAIDIIYQAFLDHPEAGFIAGNYLLNKPGKNQATVVDCSMIATNELIDIKKLAGHWSLLGTSPCKKATWELVNGYALKYSYSVQDVDFWIRVLKKGIIGHYLDQIIYSWNQSASGMNMNFDRIDMTRLLEDHRDFYRLIYTDHYVNNAIFEAYYPYKEPDVLMAVGKKYFFQLRPINKLRTIAFFIKTYLTKLSAL</sequence>
<proteinExistence type="predicted"/>
<name>A0ABZ0TIV0_9SPHI</name>